<dbReference type="Gene3D" id="3.40.640.10">
    <property type="entry name" value="Type I PLP-dependent aspartate aminotransferase-like (Major domain)"/>
    <property type="match status" value="1"/>
</dbReference>
<dbReference type="InterPro" id="IPR005814">
    <property type="entry name" value="Aminotrans_3"/>
</dbReference>
<dbReference type="InterPro" id="IPR015424">
    <property type="entry name" value="PyrdxlP-dep_Trfase"/>
</dbReference>
<evidence type="ECO:0000256" key="4">
    <source>
        <dbReference type="ARBA" id="ARBA00022898"/>
    </source>
</evidence>
<dbReference type="KEGG" id="rul:UC8_18240"/>
<comment type="similarity">
    <text evidence="5">Belongs to the class-III pyridoxal-phosphate-dependent aminotransferase family.</text>
</comment>
<evidence type="ECO:0000256" key="3">
    <source>
        <dbReference type="ARBA" id="ARBA00022679"/>
    </source>
</evidence>
<dbReference type="GO" id="GO:0030170">
    <property type="term" value="F:pyridoxal phosphate binding"/>
    <property type="evidence" value="ECO:0007669"/>
    <property type="project" value="InterPro"/>
</dbReference>
<dbReference type="PIRSF" id="PIRSF000521">
    <property type="entry name" value="Transaminase_4ab_Lys_Orn"/>
    <property type="match status" value="1"/>
</dbReference>
<evidence type="ECO:0000256" key="1">
    <source>
        <dbReference type="ARBA" id="ARBA00001933"/>
    </source>
</evidence>
<dbReference type="OrthoDB" id="241503at2"/>
<dbReference type="GO" id="GO:0008483">
    <property type="term" value="F:transaminase activity"/>
    <property type="evidence" value="ECO:0007669"/>
    <property type="project" value="UniProtKB-KW"/>
</dbReference>
<dbReference type="PANTHER" id="PTHR11986">
    <property type="entry name" value="AMINOTRANSFERASE CLASS III"/>
    <property type="match status" value="1"/>
</dbReference>
<evidence type="ECO:0000256" key="2">
    <source>
        <dbReference type="ARBA" id="ARBA00022576"/>
    </source>
</evidence>
<dbReference type="EMBL" id="CP042914">
    <property type="protein sequence ID" value="QEG39825.1"/>
    <property type="molecule type" value="Genomic_DNA"/>
</dbReference>
<evidence type="ECO:0000256" key="5">
    <source>
        <dbReference type="RuleBase" id="RU003560"/>
    </source>
</evidence>
<dbReference type="InterPro" id="IPR015422">
    <property type="entry name" value="PyrdxlP-dep_Trfase_small"/>
</dbReference>
<evidence type="ECO:0000313" key="7">
    <source>
        <dbReference type="Proteomes" id="UP000325286"/>
    </source>
</evidence>
<keyword evidence="2 6" id="KW-0032">Aminotransferase</keyword>
<evidence type="ECO:0000313" key="6">
    <source>
        <dbReference type="EMBL" id="QEG39825.1"/>
    </source>
</evidence>
<keyword evidence="4 5" id="KW-0663">Pyridoxal phosphate</keyword>
<sequence length="465" mass="50328">MNASAADALRSDPRVAEAKRLLREAVADHGADLTQVREPLEGLQAEYQNMLERLEVARGGKPIWPYLSGGLGNGPWVELADGSVKLDMIGGIGVHGAGHSHPAILDAAVDAALEDTVMQGNLQQHPPSLLMSERLLKLATAQGAPLQHCMLSTSGAMANENALKIALHRATPANRVIAFDNAFAGRSLAMAAITDRPKYRQGLPVALQVDYLPFLDPERPQQSQQQAVDELQRLLARHPGRYGAFWAELFAGEGGYYSGSKEFFTALCEPLKAAGVPIIFDEIQSFSRFSQPFAFQHYGLDKYVDIVTVGKVTQVCATLYGEAFKPTGPILSQTFTGASSAIAAGLAMLDALEEANCFGADGANLQRHRYFADRLTALAERYPEVVKGPFGEGMMIAFTPGDGSFETAKWFMDTMYEDGLLGFVCGAEPTRIRFLPAPAITTNEHIDKVIELLTGVVEKYQATKP</sequence>
<gene>
    <name evidence="6" type="primary">argD_1</name>
    <name evidence="6" type="ORF">UC8_18240</name>
</gene>
<protein>
    <submittedName>
        <fullName evidence="6">Acetylornithine/acetyl-lysine aminotransferase</fullName>
        <ecNumber evidence="6">2.6.1.-</ecNumber>
    </submittedName>
</protein>
<comment type="cofactor">
    <cofactor evidence="1">
        <name>pyridoxal 5'-phosphate</name>
        <dbReference type="ChEBI" id="CHEBI:597326"/>
    </cofactor>
</comment>
<dbReference type="Proteomes" id="UP000325286">
    <property type="component" value="Chromosome"/>
</dbReference>
<dbReference type="GO" id="GO:0042802">
    <property type="term" value="F:identical protein binding"/>
    <property type="evidence" value="ECO:0007669"/>
    <property type="project" value="TreeGrafter"/>
</dbReference>
<keyword evidence="3 6" id="KW-0808">Transferase</keyword>
<dbReference type="Gene3D" id="3.90.1150.10">
    <property type="entry name" value="Aspartate Aminotransferase, domain 1"/>
    <property type="match status" value="1"/>
</dbReference>
<accession>A0A5B9QQX6</accession>
<dbReference type="Pfam" id="PF00202">
    <property type="entry name" value="Aminotran_3"/>
    <property type="match status" value="1"/>
</dbReference>
<reference evidence="6 7" key="1">
    <citation type="submission" date="2019-08" db="EMBL/GenBank/DDBJ databases">
        <title>Deep-cultivation of Planctomycetes and their phenomic and genomic characterization uncovers novel biology.</title>
        <authorList>
            <person name="Wiegand S."/>
            <person name="Jogler M."/>
            <person name="Boedeker C."/>
            <person name="Pinto D."/>
            <person name="Vollmers J."/>
            <person name="Rivas-Marin E."/>
            <person name="Kohn T."/>
            <person name="Peeters S.H."/>
            <person name="Heuer A."/>
            <person name="Rast P."/>
            <person name="Oberbeckmann S."/>
            <person name="Bunk B."/>
            <person name="Jeske O."/>
            <person name="Meyerdierks A."/>
            <person name="Storesund J.E."/>
            <person name="Kallscheuer N."/>
            <person name="Luecker S."/>
            <person name="Lage O.M."/>
            <person name="Pohl T."/>
            <person name="Merkel B.J."/>
            <person name="Hornburger P."/>
            <person name="Mueller R.-W."/>
            <person name="Bruemmer F."/>
            <person name="Labrenz M."/>
            <person name="Spormann A.M."/>
            <person name="Op den Camp H."/>
            <person name="Overmann J."/>
            <person name="Amann R."/>
            <person name="Jetten M.S.M."/>
            <person name="Mascher T."/>
            <person name="Medema M.H."/>
            <person name="Devos D.P."/>
            <person name="Kaster A.-K."/>
            <person name="Ovreas L."/>
            <person name="Rohde M."/>
            <person name="Galperin M.Y."/>
            <person name="Jogler C."/>
        </authorList>
    </citation>
    <scope>NUCLEOTIDE SEQUENCE [LARGE SCALE GENOMIC DNA]</scope>
    <source>
        <strain evidence="6 7">UC8</strain>
    </source>
</reference>
<name>A0A5B9QQX6_9BACT</name>
<dbReference type="SUPFAM" id="SSF53383">
    <property type="entry name" value="PLP-dependent transferases"/>
    <property type="match status" value="1"/>
</dbReference>
<dbReference type="InterPro" id="IPR015421">
    <property type="entry name" value="PyrdxlP-dep_Trfase_major"/>
</dbReference>
<organism evidence="6 7">
    <name type="scientific">Roseimaritima ulvae</name>
    <dbReference type="NCBI Taxonomy" id="980254"/>
    <lineage>
        <taxon>Bacteria</taxon>
        <taxon>Pseudomonadati</taxon>
        <taxon>Planctomycetota</taxon>
        <taxon>Planctomycetia</taxon>
        <taxon>Pirellulales</taxon>
        <taxon>Pirellulaceae</taxon>
        <taxon>Roseimaritima</taxon>
    </lineage>
</organism>
<dbReference type="EC" id="2.6.1.-" evidence="6"/>
<dbReference type="InterPro" id="IPR050103">
    <property type="entry name" value="Class-III_PLP-dep_AT"/>
</dbReference>
<dbReference type="AlphaFoldDB" id="A0A5B9QQX6"/>
<proteinExistence type="inferred from homology"/>
<keyword evidence="7" id="KW-1185">Reference proteome</keyword>
<dbReference type="RefSeq" id="WP_068134195.1">
    <property type="nucleotide sequence ID" value="NZ_CP042914.1"/>
</dbReference>
<dbReference type="PANTHER" id="PTHR11986:SF79">
    <property type="entry name" value="ACETYLORNITHINE AMINOTRANSFERASE, MITOCHONDRIAL"/>
    <property type="match status" value="1"/>
</dbReference>